<dbReference type="SUPFAM" id="SSF55729">
    <property type="entry name" value="Acyl-CoA N-acyltransferases (Nat)"/>
    <property type="match status" value="1"/>
</dbReference>
<organism evidence="2 3">
    <name type="scientific">Calditerricola satsumensis</name>
    <dbReference type="NCBI Taxonomy" id="373054"/>
    <lineage>
        <taxon>Bacteria</taxon>
        <taxon>Bacillati</taxon>
        <taxon>Bacillota</taxon>
        <taxon>Bacilli</taxon>
        <taxon>Bacillales</taxon>
        <taxon>Bacillaceae</taxon>
        <taxon>Calditerricola</taxon>
    </lineage>
</organism>
<dbReference type="InterPro" id="IPR000182">
    <property type="entry name" value="GNAT_dom"/>
</dbReference>
<dbReference type="Pfam" id="PF00583">
    <property type="entry name" value="Acetyltransf_1"/>
    <property type="match status" value="1"/>
</dbReference>
<name>A0A8J3BCM5_9BACI</name>
<evidence type="ECO:0000313" key="3">
    <source>
        <dbReference type="Proteomes" id="UP000637720"/>
    </source>
</evidence>
<protein>
    <recommendedName>
        <fullName evidence="1">N-acetyltransferase domain-containing protein</fullName>
    </recommendedName>
</protein>
<dbReference type="Proteomes" id="UP000637720">
    <property type="component" value="Unassembled WGS sequence"/>
</dbReference>
<evidence type="ECO:0000259" key="1">
    <source>
        <dbReference type="PROSITE" id="PS51186"/>
    </source>
</evidence>
<keyword evidence="3" id="KW-1185">Reference proteome</keyword>
<dbReference type="PANTHER" id="PTHR43072:SF60">
    <property type="entry name" value="L-2,4-DIAMINOBUTYRIC ACID ACETYLTRANSFERASE"/>
    <property type="match status" value="1"/>
</dbReference>
<accession>A0A8J3BCM5</accession>
<comment type="caution">
    <text evidence="2">The sequence shown here is derived from an EMBL/GenBank/DDBJ whole genome shotgun (WGS) entry which is preliminary data.</text>
</comment>
<dbReference type="CDD" id="cd04301">
    <property type="entry name" value="NAT_SF"/>
    <property type="match status" value="1"/>
</dbReference>
<dbReference type="PROSITE" id="PS51186">
    <property type="entry name" value="GNAT"/>
    <property type="match status" value="1"/>
</dbReference>
<feature type="domain" description="N-acetyltransferase" evidence="1">
    <location>
        <begin position="117"/>
        <end position="271"/>
    </location>
</feature>
<dbReference type="PANTHER" id="PTHR43072">
    <property type="entry name" value="N-ACETYLTRANSFERASE"/>
    <property type="match status" value="1"/>
</dbReference>
<dbReference type="RefSeq" id="WP_054671126.1">
    <property type="nucleotide sequence ID" value="NZ_BMOF01000006.1"/>
</dbReference>
<dbReference type="AlphaFoldDB" id="A0A8J3BCM5"/>
<evidence type="ECO:0000313" key="2">
    <source>
        <dbReference type="EMBL" id="GGJ94741.1"/>
    </source>
</evidence>
<dbReference type="InterPro" id="IPR016181">
    <property type="entry name" value="Acyl_CoA_acyltransferase"/>
</dbReference>
<proteinExistence type="predicted"/>
<reference evidence="2" key="2">
    <citation type="submission" date="2020-09" db="EMBL/GenBank/DDBJ databases">
        <authorList>
            <person name="Sun Q."/>
            <person name="Ohkuma M."/>
        </authorList>
    </citation>
    <scope>NUCLEOTIDE SEQUENCE</scope>
    <source>
        <strain evidence="2">JCM 14719</strain>
    </source>
</reference>
<sequence>MANRAAAFRERLKRFNTPSMRSWDRPPAWRTAGMKRNVALDCGWGRLIFGQTFADHESIIRLFQSEPEGRRDLAIYVPDHHVLVARAPDLLFVDPSYTYRLWLHADRIEPVRLSSRFLIRFLRDERDAEQVNRLYARCGMIPSPVETILRNQHTRVFSYFVAEDRLDNTVVGTIMGVDHREAFGDPDNGASFWCLAVDPLRQAKGLGRALISHLLDSYRARGRHYVDLSVLYDNRKAIRLYRSMGFRRIPVYVVKRKNALNRPFYKGGPKR</sequence>
<dbReference type="Gene3D" id="3.40.630.30">
    <property type="match status" value="1"/>
</dbReference>
<reference evidence="2" key="1">
    <citation type="journal article" date="2014" name="Int. J. Syst. Evol. Microbiol.">
        <title>Complete genome sequence of Corynebacterium casei LMG S-19264T (=DSM 44701T), isolated from a smear-ripened cheese.</title>
        <authorList>
            <consortium name="US DOE Joint Genome Institute (JGI-PGF)"/>
            <person name="Walter F."/>
            <person name="Albersmeier A."/>
            <person name="Kalinowski J."/>
            <person name="Ruckert C."/>
        </authorList>
    </citation>
    <scope>NUCLEOTIDE SEQUENCE</scope>
    <source>
        <strain evidence="2">JCM 14719</strain>
    </source>
</reference>
<dbReference type="GO" id="GO:0016747">
    <property type="term" value="F:acyltransferase activity, transferring groups other than amino-acyl groups"/>
    <property type="evidence" value="ECO:0007669"/>
    <property type="project" value="InterPro"/>
</dbReference>
<gene>
    <name evidence="2" type="ORF">GCM10007043_05700</name>
</gene>
<dbReference type="EMBL" id="BMOF01000006">
    <property type="protein sequence ID" value="GGJ94741.1"/>
    <property type="molecule type" value="Genomic_DNA"/>
</dbReference>